<reference evidence="1" key="1">
    <citation type="journal article" date="2022" name="Int. J. Mol. Sci.">
        <title>Draft Genome of Tanacetum Coccineum: Genomic Comparison of Closely Related Tanacetum-Family Plants.</title>
        <authorList>
            <person name="Yamashiro T."/>
            <person name="Shiraishi A."/>
            <person name="Nakayama K."/>
            <person name="Satake H."/>
        </authorList>
    </citation>
    <scope>NUCLEOTIDE SEQUENCE</scope>
</reference>
<dbReference type="Proteomes" id="UP001151760">
    <property type="component" value="Unassembled WGS sequence"/>
</dbReference>
<keyword evidence="2" id="KW-1185">Reference proteome</keyword>
<evidence type="ECO:0000313" key="2">
    <source>
        <dbReference type="Proteomes" id="UP001151760"/>
    </source>
</evidence>
<proteinExistence type="predicted"/>
<name>A0ABQ4ZS60_9ASTR</name>
<reference evidence="1" key="2">
    <citation type="submission" date="2022-01" db="EMBL/GenBank/DDBJ databases">
        <authorList>
            <person name="Yamashiro T."/>
            <person name="Shiraishi A."/>
            <person name="Satake H."/>
            <person name="Nakayama K."/>
        </authorList>
    </citation>
    <scope>NUCLEOTIDE SEQUENCE</scope>
</reference>
<protein>
    <submittedName>
        <fullName evidence="1">Uncharacterized protein</fullName>
    </submittedName>
</protein>
<sequence length="83" mass="9618">MEKTQLSPKVGADPFVGIVYENNKKERRAMNIDELQNFSDATLKRVVKKISVINVEARHGFKDPPLNEKDKELMVLFEEEIEE</sequence>
<accession>A0ABQ4ZS60</accession>
<dbReference type="EMBL" id="BQNB010011633">
    <property type="protein sequence ID" value="GJS93129.1"/>
    <property type="molecule type" value="Genomic_DNA"/>
</dbReference>
<comment type="caution">
    <text evidence="1">The sequence shown here is derived from an EMBL/GenBank/DDBJ whole genome shotgun (WGS) entry which is preliminary data.</text>
</comment>
<organism evidence="1 2">
    <name type="scientific">Tanacetum coccineum</name>
    <dbReference type="NCBI Taxonomy" id="301880"/>
    <lineage>
        <taxon>Eukaryota</taxon>
        <taxon>Viridiplantae</taxon>
        <taxon>Streptophyta</taxon>
        <taxon>Embryophyta</taxon>
        <taxon>Tracheophyta</taxon>
        <taxon>Spermatophyta</taxon>
        <taxon>Magnoliopsida</taxon>
        <taxon>eudicotyledons</taxon>
        <taxon>Gunneridae</taxon>
        <taxon>Pentapetalae</taxon>
        <taxon>asterids</taxon>
        <taxon>campanulids</taxon>
        <taxon>Asterales</taxon>
        <taxon>Asteraceae</taxon>
        <taxon>Asteroideae</taxon>
        <taxon>Anthemideae</taxon>
        <taxon>Anthemidinae</taxon>
        <taxon>Tanacetum</taxon>
    </lineage>
</organism>
<gene>
    <name evidence="1" type="ORF">Tco_0800097</name>
</gene>
<evidence type="ECO:0000313" key="1">
    <source>
        <dbReference type="EMBL" id="GJS93129.1"/>
    </source>
</evidence>